<dbReference type="CDD" id="cd08498">
    <property type="entry name" value="PBP2_NikA_DppA_OppA_like_2"/>
    <property type="match status" value="1"/>
</dbReference>
<comment type="subcellular location">
    <subcellularLocation>
        <location evidence="1">Periplasm</location>
    </subcellularLocation>
</comment>
<evidence type="ECO:0000313" key="7">
    <source>
        <dbReference type="EMBL" id="KLK91659.1"/>
    </source>
</evidence>
<dbReference type="InterPro" id="IPR030678">
    <property type="entry name" value="Peptide/Ni-bd"/>
</dbReference>
<dbReference type="PANTHER" id="PTHR30290">
    <property type="entry name" value="PERIPLASMIC BINDING COMPONENT OF ABC TRANSPORTER"/>
    <property type="match status" value="1"/>
</dbReference>
<dbReference type="EMBL" id="LCYG01000051">
    <property type="protein sequence ID" value="KLK91659.1"/>
    <property type="molecule type" value="Genomic_DNA"/>
</dbReference>
<protein>
    <submittedName>
        <fullName evidence="7">Peptide ABC transporter substrate-binding protein</fullName>
    </submittedName>
</protein>
<dbReference type="SUPFAM" id="SSF53850">
    <property type="entry name" value="Periplasmic binding protein-like II"/>
    <property type="match status" value="1"/>
</dbReference>
<dbReference type="PANTHER" id="PTHR30290:SF9">
    <property type="entry name" value="OLIGOPEPTIDE-BINDING PROTEIN APPA"/>
    <property type="match status" value="1"/>
</dbReference>
<comment type="caution">
    <text evidence="7">The sequence shown here is derived from an EMBL/GenBank/DDBJ whole genome shotgun (WGS) entry which is preliminary data.</text>
</comment>
<dbReference type="RefSeq" id="WP_047190567.1">
    <property type="nucleotide sequence ID" value="NZ_LCYG01000051.1"/>
</dbReference>
<evidence type="ECO:0000256" key="4">
    <source>
        <dbReference type="ARBA" id="ARBA00022729"/>
    </source>
</evidence>
<dbReference type="OrthoDB" id="9803988at2"/>
<comment type="similarity">
    <text evidence="2">Belongs to the bacterial solute-binding protein 5 family.</text>
</comment>
<evidence type="ECO:0000256" key="2">
    <source>
        <dbReference type="ARBA" id="ARBA00005695"/>
    </source>
</evidence>
<dbReference type="GO" id="GO:0043190">
    <property type="term" value="C:ATP-binding cassette (ABC) transporter complex"/>
    <property type="evidence" value="ECO:0007669"/>
    <property type="project" value="InterPro"/>
</dbReference>
<dbReference type="Proteomes" id="UP000035489">
    <property type="component" value="Unassembled WGS sequence"/>
</dbReference>
<evidence type="ECO:0000313" key="8">
    <source>
        <dbReference type="Proteomes" id="UP000035489"/>
    </source>
</evidence>
<accession>A0A0H1R9B1</accession>
<sequence length="522" mass="58227">MKPRLALCLSVAIGALMGFAAEAKTLRWSSPTDLTTLDPYAHTESFTTSMLHHVFDPLVRRSRNLELEPALAVSWKTVRPDTWRFELRRNVKFHNGNPFTADDVVASINRLLDPGARARGNISTVTGAQKVDDYTVDITTKGPYPLLLNDLAGVYIMDKEWMEANDALKPGNIATGVTTAASSTAVGTGPFKVESYKPDAGTVFVVNPDWWDKTQHNLDRIEFKPIKSDATRVAALLSGELDLIAPAPLQDLQRISGSSGFKVIEEPSLRLIMLSLSFRPELKAMPGQKNPQLDLKVRQAMWHAIDFEAIKKRVMRDRSRNTGTLVAPPVPGYSKDNDKPFGYDLDKAKKLLTEAGYPNGFKTKLNCPNDRYINDEQICVAIASMWTKVGIQTELQTESRATYFPRQDRHEFDVSMVGWATLPPMDGFSVLSSLLTEQKEGYGGSNSGAYSNPQIEELTRKAAVELDEEKRRAMLVEALKVARDTVAYIPVHQQPVAWAIRDGVEVPQFPDEYVRLWFATVK</sequence>
<evidence type="ECO:0000256" key="3">
    <source>
        <dbReference type="ARBA" id="ARBA00022448"/>
    </source>
</evidence>
<dbReference type="Pfam" id="PF00496">
    <property type="entry name" value="SBP_bac_5"/>
    <property type="match status" value="1"/>
</dbReference>
<dbReference type="InterPro" id="IPR039424">
    <property type="entry name" value="SBP_5"/>
</dbReference>
<dbReference type="STRING" id="1225564.AA309_18870"/>
<reference evidence="7 8" key="1">
    <citation type="submission" date="2015-05" db="EMBL/GenBank/DDBJ databases">
        <title>Draft genome sequence of Microvirga vignae strain BR3299, a novel nitrogen fixing bacteria isolated from Brazil semi-aired region.</title>
        <authorList>
            <person name="Zilli J.E."/>
            <person name="Passos S.R."/>
            <person name="Leite J."/>
            <person name="Baldani J.I."/>
            <person name="Xavier G.R."/>
            <person name="Rumjaneck N.G."/>
            <person name="Simoes-Araujo J.L."/>
        </authorList>
    </citation>
    <scope>NUCLEOTIDE SEQUENCE [LARGE SCALE GENOMIC DNA]</scope>
    <source>
        <strain evidence="7 8">BR3299</strain>
    </source>
</reference>
<evidence type="ECO:0000256" key="1">
    <source>
        <dbReference type="ARBA" id="ARBA00004418"/>
    </source>
</evidence>
<dbReference type="Gene3D" id="3.40.190.10">
    <property type="entry name" value="Periplasmic binding protein-like II"/>
    <property type="match status" value="1"/>
</dbReference>
<evidence type="ECO:0000259" key="6">
    <source>
        <dbReference type="Pfam" id="PF00496"/>
    </source>
</evidence>
<dbReference type="InterPro" id="IPR000914">
    <property type="entry name" value="SBP_5_dom"/>
</dbReference>
<dbReference type="GO" id="GO:0030288">
    <property type="term" value="C:outer membrane-bounded periplasmic space"/>
    <property type="evidence" value="ECO:0007669"/>
    <property type="project" value="UniProtKB-ARBA"/>
</dbReference>
<feature type="chain" id="PRO_5002592906" evidence="5">
    <location>
        <begin position="21"/>
        <end position="522"/>
    </location>
</feature>
<gene>
    <name evidence="7" type="ORF">AA309_18870</name>
</gene>
<keyword evidence="4 5" id="KW-0732">Signal</keyword>
<organism evidence="7 8">
    <name type="scientific">Microvirga vignae</name>
    <dbReference type="NCBI Taxonomy" id="1225564"/>
    <lineage>
        <taxon>Bacteria</taxon>
        <taxon>Pseudomonadati</taxon>
        <taxon>Pseudomonadota</taxon>
        <taxon>Alphaproteobacteria</taxon>
        <taxon>Hyphomicrobiales</taxon>
        <taxon>Methylobacteriaceae</taxon>
        <taxon>Microvirga</taxon>
    </lineage>
</organism>
<dbReference type="GO" id="GO:0015833">
    <property type="term" value="P:peptide transport"/>
    <property type="evidence" value="ECO:0007669"/>
    <property type="project" value="TreeGrafter"/>
</dbReference>
<keyword evidence="8" id="KW-1185">Reference proteome</keyword>
<proteinExistence type="inferred from homology"/>
<dbReference type="AlphaFoldDB" id="A0A0H1R9B1"/>
<keyword evidence="3" id="KW-0813">Transport</keyword>
<dbReference type="Gene3D" id="3.90.76.10">
    <property type="entry name" value="Dipeptide-binding Protein, Domain 1"/>
    <property type="match status" value="1"/>
</dbReference>
<dbReference type="PATRIC" id="fig|1225564.3.peg.5053"/>
<feature type="domain" description="Solute-binding protein family 5" evidence="6">
    <location>
        <begin position="66"/>
        <end position="438"/>
    </location>
</feature>
<evidence type="ECO:0000256" key="5">
    <source>
        <dbReference type="SAM" id="SignalP"/>
    </source>
</evidence>
<name>A0A0H1R9B1_9HYPH</name>
<feature type="signal peptide" evidence="5">
    <location>
        <begin position="1"/>
        <end position="20"/>
    </location>
</feature>
<dbReference type="Gene3D" id="3.10.105.10">
    <property type="entry name" value="Dipeptide-binding Protein, Domain 3"/>
    <property type="match status" value="1"/>
</dbReference>
<dbReference type="PIRSF" id="PIRSF002741">
    <property type="entry name" value="MppA"/>
    <property type="match status" value="1"/>
</dbReference>
<dbReference type="GO" id="GO:1904680">
    <property type="term" value="F:peptide transmembrane transporter activity"/>
    <property type="evidence" value="ECO:0007669"/>
    <property type="project" value="TreeGrafter"/>
</dbReference>